<gene>
    <name evidence="3" type="primary">CSON009858</name>
</gene>
<feature type="region of interest" description="Disordered" evidence="1">
    <location>
        <begin position="26"/>
        <end position="75"/>
    </location>
</feature>
<accession>A0A336N9D4</accession>
<organism evidence="3">
    <name type="scientific">Culicoides sonorensis</name>
    <name type="common">Biting midge</name>
    <dbReference type="NCBI Taxonomy" id="179676"/>
    <lineage>
        <taxon>Eukaryota</taxon>
        <taxon>Metazoa</taxon>
        <taxon>Ecdysozoa</taxon>
        <taxon>Arthropoda</taxon>
        <taxon>Hexapoda</taxon>
        <taxon>Insecta</taxon>
        <taxon>Pterygota</taxon>
        <taxon>Neoptera</taxon>
        <taxon>Endopterygota</taxon>
        <taxon>Diptera</taxon>
        <taxon>Nematocera</taxon>
        <taxon>Chironomoidea</taxon>
        <taxon>Ceratopogonidae</taxon>
        <taxon>Ceratopogoninae</taxon>
        <taxon>Culicoides</taxon>
        <taxon>Monoculicoides</taxon>
    </lineage>
</organism>
<reference evidence="3" key="2">
    <citation type="submission" date="2018-07" db="EMBL/GenBank/DDBJ databases">
        <authorList>
            <person name="Quirk P.G."/>
            <person name="Krulwich T.A."/>
        </authorList>
    </citation>
    <scope>NUCLEOTIDE SEQUENCE</scope>
</reference>
<evidence type="ECO:0000313" key="3">
    <source>
        <dbReference type="EMBL" id="SSX35388.1"/>
    </source>
</evidence>
<dbReference type="EMBL" id="UFQS01003955">
    <property type="protein sequence ID" value="SSX16055.1"/>
    <property type="molecule type" value="Genomic_DNA"/>
</dbReference>
<dbReference type="EMBL" id="UFQT01003955">
    <property type="protein sequence ID" value="SSX35388.1"/>
    <property type="molecule type" value="Genomic_DNA"/>
</dbReference>
<evidence type="ECO:0000313" key="2">
    <source>
        <dbReference type="EMBL" id="SSX16055.1"/>
    </source>
</evidence>
<sequence length="87" mass="9221">MSFFTSLQNYVTSGVAGLGLSPRKFSLSRQDSQEGSGQQQNLQQQSITPGGQVPSVQLGGETVSGQKPISSTPVHGKKCCLLNLLRD</sequence>
<protein>
    <submittedName>
        <fullName evidence="3">CSON009858 protein</fullName>
    </submittedName>
</protein>
<dbReference type="AlphaFoldDB" id="A0A336N9D4"/>
<feature type="compositionally biased region" description="Polar residues" evidence="1">
    <location>
        <begin position="63"/>
        <end position="73"/>
    </location>
</feature>
<feature type="compositionally biased region" description="Low complexity" evidence="1">
    <location>
        <begin position="33"/>
        <end position="46"/>
    </location>
</feature>
<name>A0A336N9D4_CULSO</name>
<reference evidence="2" key="1">
    <citation type="submission" date="2018-04" db="EMBL/GenBank/DDBJ databases">
        <authorList>
            <person name="Go L.Y."/>
            <person name="Mitchell J.A."/>
        </authorList>
    </citation>
    <scope>NUCLEOTIDE SEQUENCE</scope>
    <source>
        <tissue evidence="2">Whole organism</tissue>
    </source>
</reference>
<evidence type="ECO:0000256" key="1">
    <source>
        <dbReference type="SAM" id="MobiDB-lite"/>
    </source>
</evidence>
<dbReference type="VEuPathDB" id="VectorBase:CSON009858"/>
<proteinExistence type="predicted"/>